<accession>A0AAV9V9J8</accession>
<dbReference type="CDD" id="cd09917">
    <property type="entry name" value="F-box_SF"/>
    <property type="match status" value="1"/>
</dbReference>
<dbReference type="Proteomes" id="UP001375240">
    <property type="component" value="Unassembled WGS sequence"/>
</dbReference>
<proteinExistence type="predicted"/>
<dbReference type="SUPFAM" id="SSF81383">
    <property type="entry name" value="F-box domain"/>
    <property type="match status" value="1"/>
</dbReference>
<feature type="domain" description="F-box" evidence="1">
    <location>
        <begin position="9"/>
        <end position="48"/>
    </location>
</feature>
<organism evidence="2 3">
    <name type="scientific">Orbilia brochopaga</name>
    <dbReference type="NCBI Taxonomy" id="3140254"/>
    <lineage>
        <taxon>Eukaryota</taxon>
        <taxon>Fungi</taxon>
        <taxon>Dikarya</taxon>
        <taxon>Ascomycota</taxon>
        <taxon>Pezizomycotina</taxon>
        <taxon>Orbiliomycetes</taxon>
        <taxon>Orbiliales</taxon>
        <taxon>Orbiliaceae</taxon>
        <taxon>Orbilia</taxon>
    </lineage>
</organism>
<dbReference type="SUPFAM" id="SSF52047">
    <property type="entry name" value="RNI-like"/>
    <property type="match status" value="1"/>
</dbReference>
<keyword evidence="3" id="KW-1185">Reference proteome</keyword>
<dbReference type="InterPro" id="IPR001810">
    <property type="entry name" value="F-box_dom"/>
</dbReference>
<evidence type="ECO:0000313" key="3">
    <source>
        <dbReference type="Proteomes" id="UP001375240"/>
    </source>
</evidence>
<reference evidence="2 3" key="1">
    <citation type="submission" date="2019-10" db="EMBL/GenBank/DDBJ databases">
        <authorList>
            <person name="Palmer J.M."/>
        </authorList>
    </citation>
    <scope>NUCLEOTIDE SEQUENCE [LARGE SCALE GENOMIC DNA]</scope>
    <source>
        <strain evidence="2 3">TWF696</strain>
    </source>
</reference>
<gene>
    <name evidence="2" type="ORF">TWF696_004591</name>
</gene>
<dbReference type="InterPro" id="IPR036047">
    <property type="entry name" value="F-box-like_dom_sf"/>
</dbReference>
<protein>
    <recommendedName>
        <fullName evidence="1">F-box domain-containing protein</fullName>
    </recommendedName>
</protein>
<dbReference type="AlphaFoldDB" id="A0AAV9V9J8"/>
<name>A0AAV9V9J8_9PEZI</name>
<evidence type="ECO:0000259" key="1">
    <source>
        <dbReference type="Pfam" id="PF12937"/>
    </source>
</evidence>
<dbReference type="Pfam" id="PF12937">
    <property type="entry name" value="F-box-like"/>
    <property type="match status" value="1"/>
</dbReference>
<sequence length="439" mass="51168">MSDPYRPFNLIPLELLHPIFQNLRRWDIASVALTCRSFNDAAKLLLWDDCDLTLFAGPPRPKPENIYYEFDRRRRDILHEKLNIISSKPMGDFIRSLTLRFDSEEKGIQAVGDRDGSDNREEKQNLKMARKFVDNAAYRPSVLRSLYVDMSFIFNIPLFAKTLQSLHLELEDYSCYVCGVRGLVPLPTFPNLKKLRITWTRFDTSDEKLNRYYPPLLTLVCQYLRRTPKLESFHLMVDRTDPLIQTYPVNSIAPMFPEDVEVVADSLFLPNLRRLDFALPQGLLTSTFVWTMIESGKKRVLLVEDLFKQFALRHTDIVERFLWLAMEENLPVSAKNPPRRSIPMLNAAVHMTIDRPCEANGLKNLRDLQNSHTEKLKSLQLYGLVFEVNEISWFMRNIWQFENLQRLQLHDWWINDDVTSAMLGVPIQGDILLGSCSLV</sequence>
<evidence type="ECO:0000313" key="2">
    <source>
        <dbReference type="EMBL" id="KAK6355494.1"/>
    </source>
</evidence>
<dbReference type="EMBL" id="JAVHNQ010000002">
    <property type="protein sequence ID" value="KAK6355494.1"/>
    <property type="molecule type" value="Genomic_DNA"/>
</dbReference>
<comment type="caution">
    <text evidence="2">The sequence shown here is derived from an EMBL/GenBank/DDBJ whole genome shotgun (WGS) entry which is preliminary data.</text>
</comment>